<dbReference type="PANTHER" id="PTHR16434:SF4">
    <property type="entry name" value="ETAA1 ACTIVATOR OF ATR KINASE"/>
    <property type="match status" value="1"/>
</dbReference>
<feature type="region of interest" description="Disordered" evidence="1">
    <location>
        <begin position="310"/>
        <end position="469"/>
    </location>
</feature>
<reference evidence="2 3" key="1">
    <citation type="journal article" date="2023" name="Mol. Biol. Evol.">
        <title>Genomics of Secondarily Temperate Adaptation in the Only Non-Antarctic Icefish.</title>
        <authorList>
            <person name="Rivera-Colon A.G."/>
            <person name="Rayamajhi N."/>
            <person name="Minhas B.F."/>
            <person name="Madrigal G."/>
            <person name="Bilyk K.T."/>
            <person name="Yoon V."/>
            <person name="Hune M."/>
            <person name="Gregory S."/>
            <person name="Cheng C.H.C."/>
            <person name="Catchen J.M."/>
        </authorList>
    </citation>
    <scope>NUCLEOTIDE SEQUENCE [LARGE SCALE GENOMIC DNA]</scope>
    <source>
        <strain evidence="2">JC2023a</strain>
    </source>
</reference>
<feature type="region of interest" description="Disordered" evidence="1">
    <location>
        <begin position="1"/>
        <end position="73"/>
    </location>
</feature>
<dbReference type="GO" id="GO:0031297">
    <property type="term" value="P:replication fork processing"/>
    <property type="evidence" value="ECO:0007669"/>
    <property type="project" value="TreeGrafter"/>
</dbReference>
<comment type="caution">
    <text evidence="2">The sequence shown here is derived from an EMBL/GenBank/DDBJ whole genome shotgun (WGS) entry which is preliminary data.</text>
</comment>
<feature type="compositionally biased region" description="Basic and acidic residues" evidence="1">
    <location>
        <begin position="370"/>
        <end position="383"/>
    </location>
</feature>
<feature type="compositionally biased region" description="Polar residues" evidence="1">
    <location>
        <begin position="593"/>
        <end position="606"/>
    </location>
</feature>
<feature type="compositionally biased region" description="Low complexity" evidence="1">
    <location>
        <begin position="652"/>
        <end position="661"/>
    </location>
</feature>
<gene>
    <name evidence="2" type="ORF">CesoFtcFv8_008445</name>
</gene>
<dbReference type="GO" id="GO:0043596">
    <property type="term" value="C:nuclear replication fork"/>
    <property type="evidence" value="ECO:0007669"/>
    <property type="project" value="TreeGrafter"/>
</dbReference>
<protein>
    <recommendedName>
        <fullName evidence="4">Ewing's tumor-associated antigen 1</fullName>
    </recommendedName>
</protein>
<evidence type="ECO:0000256" key="1">
    <source>
        <dbReference type="SAM" id="MobiDB-lite"/>
    </source>
</evidence>
<proteinExistence type="predicted"/>
<feature type="region of interest" description="Disordered" evidence="1">
    <location>
        <begin position="521"/>
        <end position="564"/>
    </location>
</feature>
<dbReference type="Pfam" id="PF15350">
    <property type="entry name" value="ETAA1"/>
    <property type="match status" value="1"/>
</dbReference>
<dbReference type="AlphaFoldDB" id="A0AAN8C8J1"/>
<evidence type="ECO:0000313" key="3">
    <source>
        <dbReference type="Proteomes" id="UP001335648"/>
    </source>
</evidence>
<dbReference type="EMBL" id="JAULUE010002052">
    <property type="protein sequence ID" value="KAK5898910.1"/>
    <property type="molecule type" value="Genomic_DNA"/>
</dbReference>
<dbReference type="GO" id="GO:0043539">
    <property type="term" value="F:protein serine/threonine kinase activator activity"/>
    <property type="evidence" value="ECO:0007669"/>
    <property type="project" value="TreeGrafter"/>
</dbReference>
<dbReference type="PANTHER" id="PTHR16434">
    <property type="entry name" value="EWING'S TUMOR-ASSOCIATED ANTIGEN 1 ETAA1"/>
    <property type="match status" value="1"/>
</dbReference>
<feature type="compositionally biased region" description="Polar residues" evidence="1">
    <location>
        <begin position="398"/>
        <end position="409"/>
    </location>
</feature>
<feature type="compositionally biased region" description="Polar residues" evidence="1">
    <location>
        <begin position="416"/>
        <end position="450"/>
    </location>
</feature>
<evidence type="ECO:0000313" key="2">
    <source>
        <dbReference type="EMBL" id="KAK5898910.1"/>
    </source>
</evidence>
<feature type="compositionally biased region" description="Polar residues" evidence="1">
    <location>
        <begin position="353"/>
        <end position="369"/>
    </location>
</feature>
<feature type="compositionally biased region" description="Polar residues" evidence="1">
    <location>
        <begin position="535"/>
        <end position="549"/>
    </location>
</feature>
<dbReference type="GO" id="GO:0006974">
    <property type="term" value="P:DNA damage response"/>
    <property type="evidence" value="ECO:0007669"/>
    <property type="project" value="TreeGrafter"/>
</dbReference>
<dbReference type="GO" id="GO:2000001">
    <property type="term" value="P:regulation of DNA damage checkpoint"/>
    <property type="evidence" value="ECO:0007669"/>
    <property type="project" value="TreeGrafter"/>
</dbReference>
<feature type="region of interest" description="Disordered" evidence="1">
    <location>
        <begin position="593"/>
        <end position="661"/>
    </location>
</feature>
<sequence length="661" mass="72999">MNRGRVQVPSGQPVKTNRLRRSFRQTQNTQTAGEQDSPIRPKSEFKTPTRIPKSRTGVFGAESPHNDSDFQQDIIWDPTSPLANRFGKKAARKQPVRVVNISDIVNRIAPKHGRPKVAEPTLQQWIGDTIPCTPDVQVPKHKRKSPRLNAVDDLLKLAKQFDFNMFRQEEDEEEELKDLHQQSLELLADDILDQNDFSPPLPGNQPPAVRAGPDVQLHLMDQHMEDDLDFLFDGPTQHLSGNLSQVLSAQPPQAKPAAKEASGRTSASSHTPAPVVPTSNTKDDFDDDWENDDLLNDSLVLEMTQNPHKFLSPKHASTQKQQVTFPRESQRNVVQSAVSEEKDKVRQRASFKLESNPNFPVKLTQTDTWGHSDVDSSSRKAGKDTFSSGNGVLKVPGSQYTWKTSNTGKSHPLKPQVNQKSTSSKIQTSNTMKSDPPRQQFNQNNSVSKYNSTSSTAPSNTSTTAQRVPMKHAVVSTPAVSEHQEEDLSIFFESDPVWDDLADDDLLCEMCEDMENQIQNVPKASTKRPLPAGPVSNQRASLQPHNEQTFIPKKPTPTDVASGRAAGSSLAAGFVSNVGAQVANSFRSTQVKISSGSTNGSMQSGGNHREKFTFKKPSTPVSPVTSNDVGKCSAAEIALKKQQAMEKRRQRLQAQNLRAPT</sequence>
<organism evidence="2 3">
    <name type="scientific">Champsocephalus esox</name>
    <name type="common">pike icefish</name>
    <dbReference type="NCBI Taxonomy" id="159716"/>
    <lineage>
        <taxon>Eukaryota</taxon>
        <taxon>Metazoa</taxon>
        <taxon>Chordata</taxon>
        <taxon>Craniata</taxon>
        <taxon>Vertebrata</taxon>
        <taxon>Euteleostomi</taxon>
        <taxon>Actinopterygii</taxon>
        <taxon>Neopterygii</taxon>
        <taxon>Teleostei</taxon>
        <taxon>Neoteleostei</taxon>
        <taxon>Acanthomorphata</taxon>
        <taxon>Eupercaria</taxon>
        <taxon>Perciformes</taxon>
        <taxon>Notothenioidei</taxon>
        <taxon>Channichthyidae</taxon>
        <taxon>Champsocephalus</taxon>
    </lineage>
</organism>
<dbReference type="InterPro" id="IPR029406">
    <property type="entry name" value="ETAA1"/>
</dbReference>
<keyword evidence="3" id="KW-1185">Reference proteome</keyword>
<feature type="compositionally biased region" description="Polar residues" evidence="1">
    <location>
        <begin position="315"/>
        <end position="324"/>
    </location>
</feature>
<feature type="compositionally biased region" description="Polar residues" evidence="1">
    <location>
        <begin position="24"/>
        <end position="34"/>
    </location>
</feature>
<name>A0AAN8C8J1_9TELE</name>
<feature type="compositionally biased region" description="Polar residues" evidence="1">
    <location>
        <begin position="619"/>
        <end position="628"/>
    </location>
</feature>
<accession>A0AAN8C8J1</accession>
<evidence type="ECO:0008006" key="4">
    <source>
        <dbReference type="Google" id="ProtNLM"/>
    </source>
</evidence>
<feature type="compositionally biased region" description="Basic and acidic residues" evidence="1">
    <location>
        <begin position="37"/>
        <end position="47"/>
    </location>
</feature>
<feature type="region of interest" description="Disordered" evidence="1">
    <location>
        <begin position="247"/>
        <end position="290"/>
    </location>
</feature>
<feature type="compositionally biased region" description="Low complexity" evidence="1">
    <location>
        <begin position="451"/>
        <end position="465"/>
    </location>
</feature>
<dbReference type="Proteomes" id="UP001335648">
    <property type="component" value="Unassembled WGS sequence"/>
</dbReference>